<dbReference type="EnsemblMetazoa" id="AALB015595-RA">
    <property type="protein sequence ID" value="AALB015595-PA"/>
    <property type="gene ID" value="AALB015595"/>
</dbReference>
<dbReference type="VEuPathDB" id="VectorBase:AALB015595"/>
<evidence type="ECO:0000313" key="2">
    <source>
        <dbReference type="Proteomes" id="UP000069272"/>
    </source>
</evidence>
<protein>
    <submittedName>
        <fullName evidence="1">Uncharacterized protein</fullName>
    </submittedName>
</protein>
<dbReference type="AlphaFoldDB" id="A0A182G013"/>
<accession>A0A182G013</accession>
<dbReference type="Proteomes" id="UP000069272">
    <property type="component" value="Chromosome 2R"/>
</dbReference>
<evidence type="ECO:0000313" key="1">
    <source>
        <dbReference type="EnsemblMetazoa" id="AALB015595-PA"/>
    </source>
</evidence>
<organism evidence="1 2">
    <name type="scientific">Anopheles albimanus</name>
    <name type="common">New world malaria mosquito</name>
    <dbReference type="NCBI Taxonomy" id="7167"/>
    <lineage>
        <taxon>Eukaryota</taxon>
        <taxon>Metazoa</taxon>
        <taxon>Ecdysozoa</taxon>
        <taxon>Arthropoda</taxon>
        <taxon>Hexapoda</taxon>
        <taxon>Insecta</taxon>
        <taxon>Pterygota</taxon>
        <taxon>Neoptera</taxon>
        <taxon>Endopterygota</taxon>
        <taxon>Diptera</taxon>
        <taxon>Nematocera</taxon>
        <taxon>Culicoidea</taxon>
        <taxon>Culicidae</taxon>
        <taxon>Anophelinae</taxon>
        <taxon>Anopheles</taxon>
    </lineage>
</organism>
<reference evidence="1" key="2">
    <citation type="submission" date="2022-08" db="UniProtKB">
        <authorList>
            <consortium name="EnsemblMetazoa"/>
        </authorList>
    </citation>
    <scope>IDENTIFICATION</scope>
    <source>
        <strain evidence="1">STECLA/ALBI9_A</strain>
    </source>
</reference>
<sequence>MLPGLLLLVCFSFSGTLGNFLVDYNGNFSALANEVEFELQQKRAFNGELIREFNREMLLEFGTMIPRMRQVSRDTEQYIINRDNVDEECREYALFLFELYRMFQEFDIQDCAYYAFADLRSDSLYRFLPYEHTYARYNTLSVSQTVITLGRNNILDNDAVVAELADEWDFYSNLRESYRVLLDEELAKHGDDAYITINQFEDCRDEAYYWQDGDMEYIKSYLDDGCYLE</sequence>
<keyword evidence="2" id="KW-1185">Reference proteome</keyword>
<proteinExistence type="predicted"/>
<name>A0A182G013_ANOAL</name>
<reference evidence="1 2" key="1">
    <citation type="journal article" date="2017" name="G3 (Bethesda)">
        <title>The Physical Genome Mapping of Anopheles albimanus Corrected Scaffold Misassemblies and Identified Interarm Rearrangements in Genus Anopheles.</title>
        <authorList>
            <person name="Artemov G.N."/>
            <person name="Peery A.N."/>
            <person name="Jiang X."/>
            <person name="Tu Z."/>
            <person name="Stegniy V.N."/>
            <person name="Sharakhova M.V."/>
            <person name="Sharakhov I.V."/>
        </authorList>
    </citation>
    <scope>NUCLEOTIDE SEQUENCE [LARGE SCALE GENOMIC DNA]</scope>
    <source>
        <strain evidence="1 2">ALBI9_A</strain>
    </source>
</reference>
<dbReference type="VEuPathDB" id="VectorBase:AALB20_038231"/>